<accession>A0AAN5LBT1</accession>
<gene>
    <name evidence="1" type="ORF">I8Y21_004575</name>
</gene>
<evidence type="ECO:0000313" key="1">
    <source>
        <dbReference type="EMBL" id="HAT1683818.1"/>
    </source>
</evidence>
<evidence type="ECO:0000313" key="2">
    <source>
        <dbReference type="Proteomes" id="UP000856143"/>
    </source>
</evidence>
<proteinExistence type="predicted"/>
<reference evidence="1" key="1">
    <citation type="journal article" date="2018" name="Genome Biol.">
        <title>SKESA: strategic k-mer extension for scrupulous assemblies.</title>
        <authorList>
            <person name="Souvorov A."/>
            <person name="Agarwala R."/>
            <person name="Lipman D.J."/>
        </authorList>
    </citation>
    <scope>NUCLEOTIDE SEQUENCE</scope>
    <source>
        <strain evidence="1">R404</strain>
    </source>
</reference>
<name>A0AAN5LBT1_KLEOX</name>
<comment type="caution">
    <text evidence="1">The sequence shown here is derived from an EMBL/GenBank/DDBJ whole genome shotgun (WGS) entry which is preliminary data.</text>
</comment>
<dbReference type="Proteomes" id="UP000856143">
    <property type="component" value="Unassembled WGS sequence"/>
</dbReference>
<reference evidence="1" key="2">
    <citation type="submission" date="2020-11" db="EMBL/GenBank/DDBJ databases">
        <authorList>
            <consortium name="NCBI Pathogen Detection Project"/>
        </authorList>
    </citation>
    <scope>NUCLEOTIDE SEQUENCE</scope>
    <source>
        <strain evidence="1">R404</strain>
    </source>
</reference>
<dbReference type="AlphaFoldDB" id="A0AAN5LBT1"/>
<organism evidence="1 2">
    <name type="scientific">Klebsiella oxytoca</name>
    <dbReference type="NCBI Taxonomy" id="571"/>
    <lineage>
        <taxon>Bacteria</taxon>
        <taxon>Pseudomonadati</taxon>
        <taxon>Pseudomonadota</taxon>
        <taxon>Gammaproteobacteria</taxon>
        <taxon>Enterobacterales</taxon>
        <taxon>Enterobacteriaceae</taxon>
        <taxon>Klebsiella/Raoultella group</taxon>
        <taxon>Klebsiella</taxon>
    </lineage>
</organism>
<sequence length="142" mass="16139">MEKAITKEEVQTLALQLKTISTQHNELINIIIEVLEKLSGENTELQDQLDRYQSPDYQSLDVLINDLRSTFCAKYFTNGDRVRLKHQPGITGTIKGFKVVWLMGGIAAAHDVLFDHHEEVTPVITYALEPLPEADDPEHQKQ</sequence>
<protein>
    <submittedName>
        <fullName evidence="1">Uncharacterized protein</fullName>
    </submittedName>
</protein>
<dbReference type="EMBL" id="DACSEO010000075">
    <property type="protein sequence ID" value="HAT1683818.1"/>
    <property type="molecule type" value="Genomic_DNA"/>
</dbReference>